<dbReference type="PROSITE" id="PS51257">
    <property type="entry name" value="PROKAR_LIPOPROTEIN"/>
    <property type="match status" value="1"/>
</dbReference>
<dbReference type="AlphaFoldDB" id="A0A3S5A4E7"/>
<evidence type="ECO:0008006" key="4">
    <source>
        <dbReference type="Google" id="ProtNLM"/>
    </source>
</evidence>
<proteinExistence type="predicted"/>
<comment type="caution">
    <text evidence="2">The sequence shown here is derived from an EMBL/GenBank/DDBJ whole genome shotgun (WGS) entry which is preliminary data.</text>
</comment>
<sequence>MFSRQLVKGSTSLVSLTSCSVVLGVALLADDAGESSTCSTHDCPAAMHLNCLPPRLCCLEASILPGPSSIAATGVTVSTARVGQVTESCTPASPTAAGLASLVGGSPRQFSQFPAGLIDLAERLTQAKHLPLCKVCHAYFIC</sequence>
<organism evidence="2 3">
    <name type="scientific">Protopolystoma xenopodis</name>
    <dbReference type="NCBI Taxonomy" id="117903"/>
    <lineage>
        <taxon>Eukaryota</taxon>
        <taxon>Metazoa</taxon>
        <taxon>Spiralia</taxon>
        <taxon>Lophotrochozoa</taxon>
        <taxon>Platyhelminthes</taxon>
        <taxon>Monogenea</taxon>
        <taxon>Polyopisthocotylea</taxon>
        <taxon>Polystomatidea</taxon>
        <taxon>Polystomatidae</taxon>
        <taxon>Protopolystoma</taxon>
    </lineage>
</organism>
<protein>
    <recommendedName>
        <fullName evidence="4">Secreted protein</fullName>
    </recommendedName>
</protein>
<feature type="chain" id="PRO_5018685685" description="Secreted protein" evidence="1">
    <location>
        <begin position="25"/>
        <end position="142"/>
    </location>
</feature>
<keyword evidence="1" id="KW-0732">Signal</keyword>
<gene>
    <name evidence="2" type="ORF">PXEA_LOCUS8149</name>
</gene>
<dbReference type="Proteomes" id="UP000784294">
    <property type="component" value="Unassembled WGS sequence"/>
</dbReference>
<evidence type="ECO:0000313" key="2">
    <source>
        <dbReference type="EMBL" id="VEL14709.1"/>
    </source>
</evidence>
<accession>A0A3S5A4E7</accession>
<name>A0A3S5A4E7_9PLAT</name>
<feature type="signal peptide" evidence="1">
    <location>
        <begin position="1"/>
        <end position="24"/>
    </location>
</feature>
<dbReference type="EMBL" id="CAAALY010022072">
    <property type="protein sequence ID" value="VEL14709.1"/>
    <property type="molecule type" value="Genomic_DNA"/>
</dbReference>
<evidence type="ECO:0000313" key="3">
    <source>
        <dbReference type="Proteomes" id="UP000784294"/>
    </source>
</evidence>
<reference evidence="2" key="1">
    <citation type="submission" date="2018-11" db="EMBL/GenBank/DDBJ databases">
        <authorList>
            <consortium name="Pathogen Informatics"/>
        </authorList>
    </citation>
    <scope>NUCLEOTIDE SEQUENCE</scope>
</reference>
<evidence type="ECO:0000256" key="1">
    <source>
        <dbReference type="SAM" id="SignalP"/>
    </source>
</evidence>
<keyword evidence="3" id="KW-1185">Reference proteome</keyword>